<evidence type="ECO:0000313" key="5">
    <source>
        <dbReference type="EMBL" id="CAB4030333.1"/>
    </source>
</evidence>
<dbReference type="Pfam" id="PF05729">
    <property type="entry name" value="NACHT"/>
    <property type="match status" value="1"/>
</dbReference>
<dbReference type="Gene3D" id="3.40.50.300">
    <property type="entry name" value="P-loop containing nucleotide triphosphate hydrolases"/>
    <property type="match status" value="1"/>
</dbReference>
<dbReference type="Pfam" id="PF00560">
    <property type="entry name" value="LRR_1"/>
    <property type="match status" value="1"/>
</dbReference>
<keyword evidence="4" id="KW-0067">ATP-binding</keyword>
<name>A0A7D9LAL0_PARCT</name>
<protein>
    <submittedName>
        <fullName evidence="5">NACHT, LRR and PYD domains-containing 3-like</fullName>
    </submittedName>
</protein>
<reference evidence="5" key="1">
    <citation type="submission" date="2020-04" db="EMBL/GenBank/DDBJ databases">
        <authorList>
            <person name="Alioto T."/>
            <person name="Alioto T."/>
            <person name="Gomez Garrido J."/>
        </authorList>
    </citation>
    <scope>NUCLEOTIDE SEQUENCE</scope>
    <source>
        <strain evidence="5">A484AB</strain>
    </source>
</reference>
<evidence type="ECO:0000256" key="1">
    <source>
        <dbReference type="ARBA" id="ARBA00022614"/>
    </source>
</evidence>
<organism evidence="5 6">
    <name type="scientific">Paramuricea clavata</name>
    <name type="common">Red gorgonian</name>
    <name type="synonym">Violescent sea-whip</name>
    <dbReference type="NCBI Taxonomy" id="317549"/>
    <lineage>
        <taxon>Eukaryota</taxon>
        <taxon>Metazoa</taxon>
        <taxon>Cnidaria</taxon>
        <taxon>Anthozoa</taxon>
        <taxon>Octocorallia</taxon>
        <taxon>Malacalcyonacea</taxon>
        <taxon>Plexauridae</taxon>
        <taxon>Paramuricea</taxon>
    </lineage>
</organism>
<gene>
    <name evidence="5" type="ORF">PACLA_8A059085</name>
</gene>
<feature type="non-terminal residue" evidence="5">
    <location>
        <position position="1066"/>
    </location>
</feature>
<evidence type="ECO:0000256" key="4">
    <source>
        <dbReference type="ARBA" id="ARBA00022840"/>
    </source>
</evidence>
<dbReference type="InterPro" id="IPR001611">
    <property type="entry name" value="Leu-rich_rpt"/>
</dbReference>
<sequence length="1066" mass="121885">MIDAVKDYLTPKTFSMLAYLCSIIHCLCGVAFTGIVVTLNEREAGRFTCNVAPESTMAYKTQVDKACYSRYQQNYNSPLPFYVFVILSIWFPIFVAVIYSVAARNRVQEIDSRHERQIEDEAEDQGQNRTLYVFYFYFVHLFIRFLSGLLFTMLQYAVFFPSGFDFEFGCSLPPRNVKNVSANQSNSTPITCENSSATEKNIWWVIVSVLNSGFALTVLADMICLCRRLCMVGSWRCDTEFITVYLLRKRYTVPPVALTGFSECIFYKRQVLEPSRTTDVIYGPKTGLDDLYVNLVIHTERAQHEFAERMERHEIFDVYMQVPQHSIHLKEAKDLFYPEKDTNGNFPRKILAVGRPGIGKTVLTEKIMRDWANEVDKFYRDMKIAICLKFRWFNSNELGDMTLKTFLHYGTGQSDEEFERIYEDILKHPEKIILIFDGLDEFNGNIDCLDNLPPPNDPNICMSGISLFMKLISGHLLPGATVLVTSRPTANEFYSRFPFDRTVEIVGFTSDKIEEYVSKFCENHNRTDLKPMIWNNIKSSSDLLNLCYIPVNCFIVSTILFNCLSDPRSETGALPTTLTELYDAAVTYFDKHHHRKLNGPSSVEAMKKLQLYAYEGIVRGQLVFNDELIDTQMNRSGLLNCLSNSIFPIQTQYCFIHLTIQEFLAAKHVIETFASKEIREFLTFNIESGKCHLVLRFIAGLLGKKLKMFERNHYEDCVLAFINLLTVADGKLDLNSSVFVIKCLRETDNEDVVKNACKTTAMNDVSLIYAPPDNALNGFTSSDWAAVTFVCKHMKQLSALDLDLSHSSKQCHLEVIKLLQQRCIKKLTLIVKGFGSSYLAVNHVFLTLMNSKCIQNHEHSKLTWLALQYCHITEQCLSTICEFFMSGHARCLQCLRLVSDEITARGVSKLCEVLDSELCPKLTLLDLRFNGILDEGVKVLCNALIEHNLFTLTQLYLSYCSLTDECIPSLCDLLTDERCNLTVLTLSGNKDVSNEGLHMLCESALRKEHCNPETLYLSGCSVTDKCIPDLRNALQDEHCVLKELRFSPKRFTQEGREDLEIQTYKN</sequence>
<dbReference type="Pfam" id="PF13516">
    <property type="entry name" value="LRR_6"/>
    <property type="match status" value="2"/>
</dbReference>
<evidence type="ECO:0000313" key="6">
    <source>
        <dbReference type="Proteomes" id="UP001152795"/>
    </source>
</evidence>
<dbReference type="InterPro" id="IPR038359">
    <property type="entry name" value="Connexin_N_sf"/>
</dbReference>
<dbReference type="OrthoDB" id="120976at2759"/>
<dbReference type="Gene3D" id="3.80.10.10">
    <property type="entry name" value="Ribonuclease Inhibitor"/>
    <property type="match status" value="2"/>
</dbReference>
<dbReference type="GO" id="GO:0005524">
    <property type="term" value="F:ATP binding"/>
    <property type="evidence" value="ECO:0007669"/>
    <property type="project" value="UniProtKB-KW"/>
</dbReference>
<dbReference type="InterPro" id="IPR051261">
    <property type="entry name" value="NLR"/>
</dbReference>
<proteinExistence type="predicted"/>
<keyword evidence="3" id="KW-0547">Nucleotide-binding</keyword>
<dbReference type="SUPFAM" id="SSF52540">
    <property type="entry name" value="P-loop containing nucleoside triphosphate hydrolases"/>
    <property type="match status" value="1"/>
</dbReference>
<keyword evidence="2" id="KW-0677">Repeat</keyword>
<dbReference type="PANTHER" id="PTHR24106">
    <property type="entry name" value="NACHT, LRR AND CARD DOMAINS-CONTAINING"/>
    <property type="match status" value="1"/>
</dbReference>
<dbReference type="Gene3D" id="1.20.1440.80">
    <property type="entry name" value="Gap junction channel protein cysteine-rich domain"/>
    <property type="match status" value="1"/>
</dbReference>
<dbReference type="InterPro" id="IPR007111">
    <property type="entry name" value="NACHT_NTPase"/>
</dbReference>
<accession>A0A7D9LAL0</accession>
<dbReference type="EMBL" id="CACRXK020016786">
    <property type="protein sequence ID" value="CAB4030333.1"/>
    <property type="molecule type" value="Genomic_DNA"/>
</dbReference>
<keyword evidence="6" id="KW-1185">Reference proteome</keyword>
<dbReference type="InterPro" id="IPR027417">
    <property type="entry name" value="P-loop_NTPase"/>
</dbReference>
<keyword evidence="1" id="KW-0433">Leucine-rich repeat</keyword>
<dbReference type="Proteomes" id="UP001152795">
    <property type="component" value="Unassembled WGS sequence"/>
</dbReference>
<dbReference type="InterPro" id="IPR032675">
    <property type="entry name" value="LRR_dom_sf"/>
</dbReference>
<dbReference type="SUPFAM" id="SSF52047">
    <property type="entry name" value="RNI-like"/>
    <property type="match status" value="1"/>
</dbReference>
<dbReference type="PROSITE" id="PS50837">
    <property type="entry name" value="NACHT"/>
    <property type="match status" value="1"/>
</dbReference>
<dbReference type="SMART" id="SM00368">
    <property type="entry name" value="LRR_RI"/>
    <property type="match status" value="6"/>
</dbReference>
<comment type="caution">
    <text evidence="5">The sequence shown here is derived from an EMBL/GenBank/DDBJ whole genome shotgun (WGS) entry which is preliminary data.</text>
</comment>
<evidence type="ECO:0000256" key="3">
    <source>
        <dbReference type="ARBA" id="ARBA00022741"/>
    </source>
</evidence>
<dbReference type="AlphaFoldDB" id="A0A7D9LAL0"/>
<evidence type="ECO:0000256" key="2">
    <source>
        <dbReference type="ARBA" id="ARBA00022737"/>
    </source>
</evidence>